<comment type="caution">
    <text evidence="10">The sequence shown here is derived from an EMBL/GenBank/DDBJ whole genome shotgun (WGS) entry which is preliminary data.</text>
</comment>
<organism evidence="10 11">
    <name type="scientific">Takifugu bimaculatus</name>
    <dbReference type="NCBI Taxonomy" id="433685"/>
    <lineage>
        <taxon>Eukaryota</taxon>
        <taxon>Metazoa</taxon>
        <taxon>Chordata</taxon>
        <taxon>Craniata</taxon>
        <taxon>Vertebrata</taxon>
        <taxon>Euteleostomi</taxon>
        <taxon>Actinopterygii</taxon>
        <taxon>Neopterygii</taxon>
        <taxon>Teleostei</taxon>
        <taxon>Neoteleostei</taxon>
        <taxon>Acanthomorphata</taxon>
        <taxon>Eupercaria</taxon>
        <taxon>Tetraodontiformes</taxon>
        <taxon>Tetradontoidea</taxon>
        <taxon>Tetraodontidae</taxon>
        <taxon>Takifugu</taxon>
    </lineage>
</organism>
<keyword evidence="7" id="KW-0812">Transmembrane</keyword>
<dbReference type="GO" id="GO:0016339">
    <property type="term" value="P:calcium-dependent cell-cell adhesion via plasma membrane cell adhesion molecules"/>
    <property type="evidence" value="ECO:0007669"/>
    <property type="project" value="TreeGrafter"/>
</dbReference>
<keyword evidence="11" id="KW-1185">Reference proteome</keyword>
<dbReference type="GO" id="GO:0044331">
    <property type="term" value="P:cell-cell adhesion mediated by cadherin"/>
    <property type="evidence" value="ECO:0007669"/>
    <property type="project" value="TreeGrafter"/>
</dbReference>
<evidence type="ECO:0000256" key="3">
    <source>
        <dbReference type="ARBA" id="ARBA00022837"/>
    </source>
</evidence>
<sequence>MALTETKSSISKAKVLVCLLAALWCLRTAAGMSGWGGCMDGQDVYGSIRENSRYGDVVAELMVEPMVEGIWWSLDGKDADWFFLEDSSIRLNASAEKVLDREAQGPILMASLRCHENDMIQSTYRIMVEILNANDNFPVFEDRAELTVPLSELTPVDTVVFSVQANDPDNDKIIYSIDQTSPDAEYFKIELPNSGEVILSKPLDYEAKNQLAVTIHASEMYTEEHFNTSTNVSIIVLDGDDQYPQFLPCMLLFEDETRRICTSPVYTVNVTEGEEDIVLDFSPGPIHAVDGDSGLRSPISYAILSGDDDGRFRLDGETGEMRLTRGVSDRLTTPRLHLNIMAYQVDDPRKYTVATVLVRVLAVNHFHPEFQNAEYRGFVSTGKTGASLVNTYGGKVLKLHVQDRDFNHDSNPMIHFSFTLTSNYTTIYRITQEGLLIAKTNKLKPSQKHVLEVMAVDQESGDAAFAIVVVEVLAEGQLVPYSALAEERKFSCTLGKALFLCTVFLTILGCIVSMVMWLKKKHRGKRDPLERGCVAQGKHPNVSLRWFQLSNHRNTMAHVGETLYDGEYGTCNPSFSFPETPGMYTLHDLPPGPGSEPPRMTATPEIHMTAMETVHNPTDNVSVPNKHPCSPPSSHSATVKVRRPPPPPGEKAASSPDSEAPPNTSPDSMPFVPERTPCTSLDSEPTEITPDDDLIDPVTSPSSQSSIPWSRTRIAAAEIEKPLCKPSMKTSPESPHQPSPLPRQLCTPPSTPDHSPLKATLIHIDMSSIDTPLATPKLTSISLSVEMGEFSTSLDERDQSEPETGGAGSPTQDRRPSTLSVNQQDVCEAGGTAGDGFLGDEVGDKRDEGSERRKTVEEVR</sequence>
<evidence type="ECO:0000256" key="2">
    <source>
        <dbReference type="ARBA" id="ARBA00022737"/>
    </source>
</evidence>
<dbReference type="Pfam" id="PF00028">
    <property type="entry name" value="Cadherin"/>
    <property type="match status" value="2"/>
</dbReference>
<dbReference type="PROSITE" id="PS50268">
    <property type="entry name" value="CADHERIN_2"/>
    <property type="match status" value="3"/>
</dbReference>
<keyword evidence="2" id="KW-0677">Repeat</keyword>
<dbReference type="AlphaFoldDB" id="A0A4Z2C9R6"/>
<name>A0A4Z2C9R6_9TELE</name>
<dbReference type="PANTHER" id="PTHR24027:SF431">
    <property type="entry name" value="CADHERIN-RELATED FAMILY MEMBER 5-LIKE ISOFORM X1"/>
    <property type="match status" value="1"/>
</dbReference>
<feature type="compositionally biased region" description="Low complexity" evidence="6">
    <location>
        <begin position="697"/>
        <end position="710"/>
    </location>
</feature>
<dbReference type="SMART" id="SM00112">
    <property type="entry name" value="CA"/>
    <property type="match status" value="2"/>
</dbReference>
<evidence type="ECO:0000256" key="8">
    <source>
        <dbReference type="SAM" id="SignalP"/>
    </source>
</evidence>
<dbReference type="Gene3D" id="2.60.40.60">
    <property type="entry name" value="Cadherins"/>
    <property type="match status" value="3"/>
</dbReference>
<feature type="compositionally biased region" description="Basic and acidic residues" evidence="6">
    <location>
        <begin position="842"/>
        <end position="860"/>
    </location>
</feature>
<dbReference type="GO" id="GO:0045296">
    <property type="term" value="F:cadherin binding"/>
    <property type="evidence" value="ECO:0007669"/>
    <property type="project" value="TreeGrafter"/>
</dbReference>
<gene>
    <name evidence="10" type="ORF">fugu_012127</name>
</gene>
<proteinExistence type="predicted"/>
<dbReference type="GO" id="GO:0008013">
    <property type="term" value="F:beta-catenin binding"/>
    <property type="evidence" value="ECO:0007669"/>
    <property type="project" value="TreeGrafter"/>
</dbReference>
<feature type="signal peptide" evidence="8">
    <location>
        <begin position="1"/>
        <end position="31"/>
    </location>
</feature>
<dbReference type="GO" id="GO:0005912">
    <property type="term" value="C:adherens junction"/>
    <property type="evidence" value="ECO:0007669"/>
    <property type="project" value="TreeGrafter"/>
</dbReference>
<reference evidence="10 11" key="1">
    <citation type="submission" date="2019-04" db="EMBL/GenBank/DDBJ databases">
        <title>The sequence and de novo assembly of Takifugu bimaculatus genome using PacBio and Hi-C technologies.</title>
        <authorList>
            <person name="Xu P."/>
            <person name="Liu B."/>
            <person name="Zhou Z."/>
        </authorList>
    </citation>
    <scope>NUCLEOTIDE SEQUENCE [LARGE SCALE GENOMIC DNA]</scope>
    <source>
        <strain evidence="10">TB-2018</strain>
        <tissue evidence="10">Muscle</tissue>
    </source>
</reference>
<dbReference type="Proteomes" id="UP000516260">
    <property type="component" value="Chromosome 12"/>
</dbReference>
<feature type="region of interest" description="Disordered" evidence="6">
    <location>
        <begin position="616"/>
        <end position="759"/>
    </location>
</feature>
<keyword evidence="4 7" id="KW-0472">Membrane</keyword>
<dbReference type="InterPro" id="IPR015919">
    <property type="entry name" value="Cadherin-like_sf"/>
</dbReference>
<dbReference type="GO" id="GO:0007043">
    <property type="term" value="P:cell-cell junction assembly"/>
    <property type="evidence" value="ECO:0007669"/>
    <property type="project" value="TreeGrafter"/>
</dbReference>
<dbReference type="CDD" id="cd11304">
    <property type="entry name" value="Cadherin_repeat"/>
    <property type="match status" value="2"/>
</dbReference>
<evidence type="ECO:0000256" key="5">
    <source>
        <dbReference type="PROSITE-ProRule" id="PRU00043"/>
    </source>
</evidence>
<dbReference type="GO" id="GO:0000902">
    <property type="term" value="P:cell morphogenesis"/>
    <property type="evidence" value="ECO:0007669"/>
    <property type="project" value="TreeGrafter"/>
</dbReference>
<feature type="transmembrane region" description="Helical" evidence="7">
    <location>
        <begin position="497"/>
        <end position="518"/>
    </location>
</feature>
<evidence type="ECO:0000313" key="11">
    <source>
        <dbReference type="Proteomes" id="UP000516260"/>
    </source>
</evidence>
<evidence type="ECO:0000256" key="6">
    <source>
        <dbReference type="SAM" id="MobiDB-lite"/>
    </source>
</evidence>
<evidence type="ECO:0000259" key="9">
    <source>
        <dbReference type="PROSITE" id="PS50268"/>
    </source>
</evidence>
<dbReference type="GO" id="GO:0016477">
    <property type="term" value="P:cell migration"/>
    <property type="evidence" value="ECO:0007669"/>
    <property type="project" value="TreeGrafter"/>
</dbReference>
<feature type="domain" description="Cadherin" evidence="9">
    <location>
        <begin position="47"/>
        <end position="140"/>
    </location>
</feature>
<dbReference type="InterPro" id="IPR039808">
    <property type="entry name" value="Cadherin"/>
</dbReference>
<keyword evidence="3 5" id="KW-0106">Calcium</keyword>
<dbReference type="PRINTS" id="PR00205">
    <property type="entry name" value="CADHERIN"/>
</dbReference>
<keyword evidence="8" id="KW-0732">Signal</keyword>
<dbReference type="EMBL" id="SWLE01000004">
    <property type="protein sequence ID" value="TNN00881.1"/>
    <property type="molecule type" value="Genomic_DNA"/>
</dbReference>
<feature type="region of interest" description="Disordered" evidence="6">
    <location>
        <begin position="789"/>
        <end position="860"/>
    </location>
</feature>
<dbReference type="SUPFAM" id="SSF49313">
    <property type="entry name" value="Cadherin-like"/>
    <property type="match status" value="3"/>
</dbReference>
<feature type="domain" description="Cadherin" evidence="9">
    <location>
        <begin position="142"/>
        <end position="246"/>
    </location>
</feature>
<dbReference type="GO" id="GO:0034332">
    <property type="term" value="P:adherens junction organization"/>
    <property type="evidence" value="ECO:0007669"/>
    <property type="project" value="TreeGrafter"/>
</dbReference>
<feature type="chain" id="PRO_5021497151" description="Cadherin domain-containing protein" evidence="8">
    <location>
        <begin position="32"/>
        <end position="860"/>
    </location>
</feature>
<keyword evidence="7" id="KW-1133">Transmembrane helix</keyword>
<dbReference type="PANTHER" id="PTHR24027">
    <property type="entry name" value="CADHERIN-23"/>
    <property type="match status" value="1"/>
</dbReference>
<dbReference type="GO" id="GO:0007156">
    <property type="term" value="P:homophilic cell adhesion via plasma membrane adhesion molecules"/>
    <property type="evidence" value="ECO:0007669"/>
    <property type="project" value="InterPro"/>
</dbReference>
<comment type="subcellular location">
    <subcellularLocation>
        <location evidence="1">Membrane</location>
    </subcellularLocation>
</comment>
<evidence type="ECO:0000256" key="4">
    <source>
        <dbReference type="ARBA" id="ARBA00023136"/>
    </source>
</evidence>
<dbReference type="InterPro" id="IPR002126">
    <property type="entry name" value="Cadherin-like_dom"/>
</dbReference>
<evidence type="ECO:0000313" key="10">
    <source>
        <dbReference type="EMBL" id="TNN00881.1"/>
    </source>
</evidence>
<feature type="compositionally biased region" description="Polar residues" evidence="6">
    <location>
        <begin position="655"/>
        <end position="667"/>
    </location>
</feature>
<protein>
    <recommendedName>
        <fullName evidence="9">Cadherin domain-containing protein</fullName>
    </recommendedName>
</protein>
<evidence type="ECO:0000256" key="7">
    <source>
        <dbReference type="SAM" id="Phobius"/>
    </source>
</evidence>
<feature type="domain" description="Cadherin" evidence="9">
    <location>
        <begin position="262"/>
        <end position="370"/>
    </location>
</feature>
<evidence type="ECO:0000256" key="1">
    <source>
        <dbReference type="ARBA" id="ARBA00004370"/>
    </source>
</evidence>
<dbReference type="GO" id="GO:0016342">
    <property type="term" value="C:catenin complex"/>
    <property type="evidence" value="ECO:0007669"/>
    <property type="project" value="TreeGrafter"/>
</dbReference>
<accession>A0A4Z2C9R6</accession>
<dbReference type="GO" id="GO:0005509">
    <property type="term" value="F:calcium ion binding"/>
    <property type="evidence" value="ECO:0007669"/>
    <property type="project" value="UniProtKB-UniRule"/>
</dbReference>